<evidence type="ECO:0000256" key="1">
    <source>
        <dbReference type="ARBA" id="ARBA00004141"/>
    </source>
</evidence>
<evidence type="ECO:0000256" key="3">
    <source>
        <dbReference type="ARBA" id="ARBA00022989"/>
    </source>
</evidence>
<evidence type="ECO:0000313" key="7">
    <source>
        <dbReference type="Proteomes" id="UP000626092"/>
    </source>
</evidence>
<reference evidence="6" key="1">
    <citation type="submission" date="2019-11" db="EMBL/GenBank/DDBJ databases">
        <authorList>
            <person name="Liu Y."/>
            <person name="Hou J."/>
            <person name="Li T.-Q."/>
            <person name="Guan C.-H."/>
            <person name="Wu X."/>
            <person name="Wu H.-Z."/>
            <person name="Ling F."/>
            <person name="Zhang R."/>
            <person name="Shi X.-G."/>
            <person name="Ren J.-P."/>
            <person name="Chen E.-F."/>
            <person name="Sun J.-M."/>
        </authorList>
    </citation>
    <scope>NUCLEOTIDE SEQUENCE</scope>
    <source>
        <strain evidence="6">Adult_tree_wgs_1</strain>
        <tissue evidence="6">Leaves</tissue>
    </source>
</reference>
<evidence type="ECO:0000256" key="2">
    <source>
        <dbReference type="ARBA" id="ARBA00022692"/>
    </source>
</evidence>
<proteinExistence type="predicted"/>
<evidence type="ECO:0000256" key="5">
    <source>
        <dbReference type="SAM" id="Phobius"/>
    </source>
</evidence>
<name>A0A834FXT8_RHOSS</name>
<feature type="transmembrane region" description="Helical" evidence="5">
    <location>
        <begin position="178"/>
        <end position="199"/>
    </location>
</feature>
<sequence>MGVGLSGLGAHGFYGTVHVAAILGGNPLERRPAEDDETPYSLGTALHQTPSLSLSLSSSSSSEASTKTSSASLSVELYAMGLLTSSLPPMCPRDKHCSEWAREYIKYCLCDVRDGVSLALGLVSVISWGVAEIPQIITNYRKKSTEGLSIAFLMTWIVGDLFNLFGCMLEPATLPTQFYMAMLFTLTTLVLAGQTIYYGHIYHRLKSNRPSHKTEAVEKRIPCSGVAKKQDNNVDRWGNAIDDFGLGVAQSSPIPLPGVPRSSSLERELYYMSARSLTRSHTPTSGSFLAQRITLTTLSRQNTFEEPLLGGLASTQSAPPSNNKTMLCAFSAVTFFLGTLNLHLTESNGLRMVSGKRYKGVVMQVGRKLLQVSGGFMEETGGAGSSRIGNLLGWGMAAIYMGGRLPQICLNIRRGHLEGLSPFMFIFALVGNITYVAR</sequence>
<feature type="transmembrane region" description="Helical" evidence="5">
    <location>
        <begin position="420"/>
        <end position="437"/>
    </location>
</feature>
<comment type="caution">
    <text evidence="6">The sequence shown here is derived from an EMBL/GenBank/DDBJ whole genome shotgun (WGS) entry which is preliminary data.</text>
</comment>
<dbReference type="AlphaFoldDB" id="A0A834FXT8"/>
<keyword evidence="3 5" id="KW-1133">Transmembrane helix</keyword>
<dbReference type="PANTHER" id="PTHR16201">
    <property type="entry name" value="SEVEN TRANSMEMBRANE PROTEIN 1-RELATED"/>
    <property type="match status" value="1"/>
</dbReference>
<gene>
    <name evidence="6" type="ORF">RHSIM_RhsimUnG0022200</name>
</gene>
<dbReference type="Proteomes" id="UP000626092">
    <property type="component" value="Unassembled WGS sequence"/>
</dbReference>
<keyword evidence="2 5" id="KW-0812">Transmembrane</keyword>
<dbReference type="SMART" id="SM00679">
    <property type="entry name" value="CTNS"/>
    <property type="match status" value="2"/>
</dbReference>
<accession>A0A834FXT8</accession>
<evidence type="ECO:0008006" key="8">
    <source>
        <dbReference type="Google" id="ProtNLM"/>
    </source>
</evidence>
<dbReference type="GO" id="GO:0016020">
    <property type="term" value="C:membrane"/>
    <property type="evidence" value="ECO:0007669"/>
    <property type="project" value="UniProtKB-SubCell"/>
</dbReference>
<dbReference type="EMBL" id="WJXA01000058">
    <property type="protein sequence ID" value="KAF7116621.1"/>
    <property type="molecule type" value="Genomic_DNA"/>
</dbReference>
<dbReference type="FunFam" id="1.20.1280.290:FF:000019">
    <property type="entry name" value="PQ-loop repeat family protein / transmembrane family protein"/>
    <property type="match status" value="1"/>
</dbReference>
<evidence type="ECO:0000256" key="4">
    <source>
        <dbReference type="ARBA" id="ARBA00023136"/>
    </source>
</evidence>
<dbReference type="PANTHER" id="PTHR16201:SF44">
    <property type="entry name" value="SEVEN TRANSMEMBRANE PROTEIN 1"/>
    <property type="match status" value="1"/>
</dbReference>
<dbReference type="Gene3D" id="1.20.1280.290">
    <property type="match status" value="2"/>
</dbReference>
<evidence type="ECO:0000313" key="6">
    <source>
        <dbReference type="EMBL" id="KAF7116621.1"/>
    </source>
</evidence>
<dbReference type="Pfam" id="PF04193">
    <property type="entry name" value="PQ-loop"/>
    <property type="match status" value="2"/>
</dbReference>
<organism evidence="6 7">
    <name type="scientific">Rhododendron simsii</name>
    <name type="common">Sims's rhododendron</name>
    <dbReference type="NCBI Taxonomy" id="118357"/>
    <lineage>
        <taxon>Eukaryota</taxon>
        <taxon>Viridiplantae</taxon>
        <taxon>Streptophyta</taxon>
        <taxon>Embryophyta</taxon>
        <taxon>Tracheophyta</taxon>
        <taxon>Spermatophyta</taxon>
        <taxon>Magnoliopsida</taxon>
        <taxon>eudicotyledons</taxon>
        <taxon>Gunneridae</taxon>
        <taxon>Pentapetalae</taxon>
        <taxon>asterids</taxon>
        <taxon>Ericales</taxon>
        <taxon>Ericaceae</taxon>
        <taxon>Ericoideae</taxon>
        <taxon>Rhodoreae</taxon>
        <taxon>Rhododendron</taxon>
    </lineage>
</organism>
<comment type="subcellular location">
    <subcellularLocation>
        <location evidence="1">Membrane</location>
        <topology evidence="1">Multi-pass membrane protein</topology>
    </subcellularLocation>
</comment>
<feature type="transmembrane region" description="Helical" evidence="5">
    <location>
        <begin position="147"/>
        <end position="166"/>
    </location>
</feature>
<keyword evidence="4 5" id="KW-0472">Membrane</keyword>
<dbReference type="InterPro" id="IPR006603">
    <property type="entry name" value="PQ-loop_rpt"/>
</dbReference>
<dbReference type="InterPro" id="IPR051415">
    <property type="entry name" value="LAAT-1"/>
</dbReference>
<protein>
    <recommendedName>
        <fullName evidence="8">PQ-loop repeat family protein / transmembrane family protein</fullName>
    </recommendedName>
</protein>
<dbReference type="OrthoDB" id="8048523at2759"/>
<keyword evidence="7" id="KW-1185">Reference proteome</keyword>